<feature type="transmembrane region" description="Helical" evidence="1">
    <location>
        <begin position="81"/>
        <end position="99"/>
    </location>
</feature>
<name>A0A6N8FRG6_9CHRO</name>
<dbReference type="AlphaFoldDB" id="A0A6N8FRG6"/>
<feature type="transmembrane region" description="Helical" evidence="1">
    <location>
        <begin position="333"/>
        <end position="356"/>
    </location>
</feature>
<feature type="transmembrane region" description="Helical" evidence="1">
    <location>
        <begin position="300"/>
        <end position="321"/>
    </location>
</feature>
<dbReference type="RefSeq" id="WP_105218130.1">
    <property type="nucleotide sequence ID" value="NZ_CAWNSU010000075.1"/>
</dbReference>
<protein>
    <recommendedName>
        <fullName evidence="2">DUF2157 domain-containing protein</fullName>
    </recommendedName>
</protein>
<keyword evidence="1" id="KW-1133">Transmembrane helix</keyword>
<reference evidence="3 4" key="1">
    <citation type="journal article" date="2019" name="Front. Microbiol.">
        <title>Genomic Features for Desiccation Tolerance and Sugar Biosynthesis in the Extremophile Gloeocapsopsis sp. UTEX B3054.</title>
        <authorList>
            <person name="Urrejola C."/>
            <person name="Alcorta J."/>
            <person name="Salas L."/>
            <person name="Vasquez M."/>
            <person name="Polz M.F."/>
            <person name="Vicuna R."/>
            <person name="Diez B."/>
        </authorList>
    </citation>
    <scope>NUCLEOTIDE SEQUENCE [LARGE SCALE GENOMIC DNA]</scope>
    <source>
        <strain evidence="3 4">1H9</strain>
    </source>
</reference>
<gene>
    <name evidence="3" type="ORF">BWI75_03670</name>
</gene>
<feature type="transmembrane region" description="Helical" evidence="1">
    <location>
        <begin position="407"/>
        <end position="431"/>
    </location>
</feature>
<dbReference type="Proteomes" id="UP000441797">
    <property type="component" value="Unassembled WGS sequence"/>
</dbReference>
<feature type="transmembrane region" description="Helical" evidence="1">
    <location>
        <begin position="163"/>
        <end position="186"/>
    </location>
</feature>
<evidence type="ECO:0000256" key="1">
    <source>
        <dbReference type="SAM" id="Phobius"/>
    </source>
</evidence>
<feature type="transmembrane region" description="Helical" evidence="1">
    <location>
        <begin position="368"/>
        <end position="387"/>
    </location>
</feature>
<keyword evidence="1" id="KW-0472">Membrane</keyword>
<dbReference type="EMBL" id="NAPY01000003">
    <property type="protein sequence ID" value="MUL35479.1"/>
    <property type="molecule type" value="Genomic_DNA"/>
</dbReference>
<evidence type="ECO:0000259" key="2">
    <source>
        <dbReference type="Pfam" id="PF09925"/>
    </source>
</evidence>
<comment type="caution">
    <text evidence="3">The sequence shown here is derived from an EMBL/GenBank/DDBJ whole genome shotgun (WGS) entry which is preliminary data.</text>
</comment>
<feature type="transmembrane region" description="Helical" evidence="1">
    <location>
        <begin position="138"/>
        <end position="156"/>
    </location>
</feature>
<evidence type="ECO:0000313" key="4">
    <source>
        <dbReference type="Proteomes" id="UP000441797"/>
    </source>
</evidence>
<keyword evidence="1" id="KW-0812">Transmembrane</keyword>
<feature type="transmembrane region" description="Helical" evidence="1">
    <location>
        <begin position="438"/>
        <end position="455"/>
    </location>
</feature>
<feature type="transmembrane region" description="Helical" evidence="1">
    <location>
        <begin position="111"/>
        <end position="132"/>
    </location>
</feature>
<dbReference type="Pfam" id="PF09925">
    <property type="entry name" value="DUF2157"/>
    <property type="match status" value="1"/>
</dbReference>
<sequence>MTSDKFRHQLRHEAKIWQAEGLINDLQYDQLSQRYQFNTLDSNASNSLIAILVGLGSILIGLGIITFVAANWQELPRVGKVTLLLSLFIGVNIAGFLLWKHPKDSRQRLGHGLLLLGALILGANMGLMGQIFHINAPFYELLLAWGIGVLAMAYSLRLTSLGILSIILLWLGYWGYWGSMIALSWWSTSAVTELSWSSLVGQHMPLLSAVLFIPLAYWCRSGWIFALGAIAVVTTLEANIQPFAWGIFKTGWVTSIAFALPPALLWSYDDSFLIHGNSPWLRRGDHHVNFGSFQSIARNLALISLGIIFLFGATSSFWNFLSQRGGLDRSQQVNWILLIDAVILTGIAIWQWGNLIASQRRRRRQRNLTTIIVGVFICIVAIVTFWHTSLTNTFWQTNVSNVSLASYIFFATFVFNIMLFLLAAGLIRIGLAKGGRRAFWGGMLLLSLRIFYVFLLSATGLLFKSLVFILCGIAVMAVGLWFERHVRLNHPAKS</sequence>
<feature type="transmembrane region" description="Helical" evidence="1">
    <location>
        <begin position="461"/>
        <end position="482"/>
    </location>
</feature>
<organism evidence="3 4">
    <name type="scientific">Gloeocapsopsis dulcis AAB1 = 1H9</name>
    <dbReference type="NCBI Taxonomy" id="1433147"/>
    <lineage>
        <taxon>Bacteria</taxon>
        <taxon>Bacillati</taxon>
        <taxon>Cyanobacteriota</taxon>
        <taxon>Cyanophyceae</taxon>
        <taxon>Oscillatoriophycideae</taxon>
        <taxon>Chroococcales</taxon>
        <taxon>Chroococcaceae</taxon>
        <taxon>Gloeocapsopsis</taxon>
        <taxon>Gloeocapsopsis dulcis</taxon>
    </lineage>
</organism>
<dbReference type="InterPro" id="IPR018677">
    <property type="entry name" value="DUF2157"/>
</dbReference>
<accession>A0A6N8FRG6</accession>
<proteinExistence type="predicted"/>
<feature type="transmembrane region" description="Helical" evidence="1">
    <location>
        <begin position="206"/>
        <end position="233"/>
    </location>
</feature>
<keyword evidence="4" id="KW-1185">Reference proteome</keyword>
<feature type="transmembrane region" description="Helical" evidence="1">
    <location>
        <begin position="48"/>
        <end position="69"/>
    </location>
</feature>
<feature type="domain" description="DUF2157" evidence="2">
    <location>
        <begin position="17"/>
        <end position="161"/>
    </location>
</feature>
<evidence type="ECO:0000313" key="3">
    <source>
        <dbReference type="EMBL" id="MUL35479.1"/>
    </source>
</evidence>